<keyword evidence="3" id="KW-0347">Helicase</keyword>
<keyword evidence="1" id="KW-0547">Nucleotide-binding</keyword>
<dbReference type="GO" id="GO:0003724">
    <property type="term" value="F:RNA helicase activity"/>
    <property type="evidence" value="ECO:0007669"/>
    <property type="project" value="InterPro"/>
</dbReference>
<evidence type="ECO:0000256" key="1">
    <source>
        <dbReference type="ARBA" id="ARBA00022741"/>
    </source>
</evidence>
<dbReference type="GO" id="GO:0016787">
    <property type="term" value="F:hydrolase activity"/>
    <property type="evidence" value="ECO:0007669"/>
    <property type="project" value="UniProtKB-KW"/>
</dbReference>
<reference evidence="7" key="1">
    <citation type="submission" date="2021-06" db="EMBL/GenBank/DDBJ databases">
        <authorList>
            <person name="Hodson N. C."/>
            <person name="Mongue J. A."/>
            <person name="Jaron S. K."/>
        </authorList>
    </citation>
    <scope>NUCLEOTIDE SEQUENCE</scope>
</reference>
<evidence type="ECO:0000259" key="6">
    <source>
        <dbReference type="PROSITE" id="PS51195"/>
    </source>
</evidence>
<feature type="short sequence motif" description="Q motif" evidence="5">
    <location>
        <begin position="69"/>
        <end position="97"/>
    </location>
</feature>
<dbReference type="GO" id="GO:0005524">
    <property type="term" value="F:ATP binding"/>
    <property type="evidence" value="ECO:0007669"/>
    <property type="project" value="UniProtKB-KW"/>
</dbReference>
<dbReference type="GO" id="GO:0005829">
    <property type="term" value="C:cytosol"/>
    <property type="evidence" value="ECO:0007669"/>
    <property type="project" value="TreeGrafter"/>
</dbReference>
<keyword evidence="2" id="KW-0378">Hydrolase</keyword>
<dbReference type="OrthoDB" id="1191041at2759"/>
<feature type="non-terminal residue" evidence="7">
    <location>
        <position position="1"/>
    </location>
</feature>
<dbReference type="GO" id="GO:0003676">
    <property type="term" value="F:nucleic acid binding"/>
    <property type="evidence" value="ECO:0007669"/>
    <property type="project" value="InterPro"/>
</dbReference>
<sequence>MSLIPMRQMVPGRMINIGKISDKCQVTTADSGESHQITEGMLILKDRDLQLVPGIFEISGSNLFDSQVQTFDDLKLDPLVLENVTKVGFKKPTPIQKNASPYIMAGRDIMACAQTGSGKT</sequence>
<dbReference type="Pfam" id="PF00270">
    <property type="entry name" value="DEAD"/>
    <property type="match status" value="1"/>
</dbReference>
<feature type="domain" description="DEAD-box RNA helicase Q" evidence="6">
    <location>
        <begin position="69"/>
        <end position="97"/>
    </location>
</feature>
<keyword evidence="4" id="KW-0067">ATP-binding</keyword>
<accession>A0A8J2KBL2</accession>
<evidence type="ECO:0000313" key="8">
    <source>
        <dbReference type="Proteomes" id="UP000708208"/>
    </source>
</evidence>
<dbReference type="EMBL" id="CAJVCH010235360">
    <property type="protein sequence ID" value="CAG7732654.1"/>
    <property type="molecule type" value="Genomic_DNA"/>
</dbReference>
<evidence type="ECO:0000313" key="7">
    <source>
        <dbReference type="EMBL" id="CAG7732654.1"/>
    </source>
</evidence>
<dbReference type="Proteomes" id="UP000708208">
    <property type="component" value="Unassembled WGS sequence"/>
</dbReference>
<proteinExistence type="predicted"/>
<keyword evidence="8" id="KW-1185">Reference proteome</keyword>
<evidence type="ECO:0000256" key="3">
    <source>
        <dbReference type="ARBA" id="ARBA00022806"/>
    </source>
</evidence>
<dbReference type="InterPro" id="IPR014014">
    <property type="entry name" value="RNA_helicase_DEAD_Q_motif"/>
</dbReference>
<dbReference type="AlphaFoldDB" id="A0A8J2KBL2"/>
<comment type="caution">
    <text evidence="7">The sequence shown here is derived from an EMBL/GenBank/DDBJ whole genome shotgun (WGS) entry which is preliminary data.</text>
</comment>
<dbReference type="PROSITE" id="PS51195">
    <property type="entry name" value="Q_MOTIF"/>
    <property type="match status" value="1"/>
</dbReference>
<dbReference type="InterPro" id="IPR050079">
    <property type="entry name" value="DEAD_box_RNA_helicase"/>
</dbReference>
<evidence type="ECO:0000256" key="2">
    <source>
        <dbReference type="ARBA" id="ARBA00022801"/>
    </source>
</evidence>
<dbReference type="InterPro" id="IPR011545">
    <property type="entry name" value="DEAD/DEAH_box_helicase_dom"/>
</dbReference>
<evidence type="ECO:0000256" key="4">
    <source>
        <dbReference type="ARBA" id="ARBA00022840"/>
    </source>
</evidence>
<name>A0A8J2KBL2_9HEXA</name>
<dbReference type="PANTHER" id="PTHR47959:SF13">
    <property type="entry name" value="ATP-DEPENDENT RNA HELICASE RHLE"/>
    <property type="match status" value="1"/>
</dbReference>
<gene>
    <name evidence="7" type="ORF">AFUS01_LOCUS21153</name>
</gene>
<organism evidence="7 8">
    <name type="scientific">Allacma fusca</name>
    <dbReference type="NCBI Taxonomy" id="39272"/>
    <lineage>
        <taxon>Eukaryota</taxon>
        <taxon>Metazoa</taxon>
        <taxon>Ecdysozoa</taxon>
        <taxon>Arthropoda</taxon>
        <taxon>Hexapoda</taxon>
        <taxon>Collembola</taxon>
        <taxon>Symphypleona</taxon>
        <taxon>Sminthuridae</taxon>
        <taxon>Allacma</taxon>
    </lineage>
</organism>
<protein>
    <recommendedName>
        <fullName evidence="6">DEAD-box RNA helicase Q domain-containing protein</fullName>
    </recommendedName>
</protein>
<evidence type="ECO:0000256" key="5">
    <source>
        <dbReference type="PROSITE-ProRule" id="PRU00552"/>
    </source>
</evidence>
<dbReference type="PANTHER" id="PTHR47959">
    <property type="entry name" value="ATP-DEPENDENT RNA HELICASE RHLE-RELATED"/>
    <property type="match status" value="1"/>
</dbReference>